<name>A0A067T3P5_GALM3</name>
<evidence type="ECO:0000313" key="2">
    <source>
        <dbReference type="Proteomes" id="UP000027222"/>
    </source>
</evidence>
<evidence type="ECO:0000313" key="1">
    <source>
        <dbReference type="EMBL" id="KDR74539.1"/>
    </source>
</evidence>
<proteinExistence type="predicted"/>
<dbReference type="OrthoDB" id="2634326at2759"/>
<keyword evidence="2" id="KW-1185">Reference proteome</keyword>
<accession>A0A067T3P5</accession>
<sequence>MELTSSLLLRKLTWSFATYDDGVDFVTQNHDLTLCCRVFCLLAWFTVIIIPISSGSFDSFPPIMPAVYPPPPPISYPYGKVDCYGISRLESGKAVFKSNWDPNEQFALNGTDALVIAELPNLQYRAVGLKCDPDPGLLETGYRCPLTYFVTSANMDYIPNFGRDSTTVRLRLDGRFGTHDLMLWPQWYFEATRYLPYVLKKPCPDKLVNHEYRLAWYELRPEDFELEPGTVSDIGMISLDLRRQVLALRSKLYEMIRSYLQDKSLSENDAEVRDLLHCNLQQRYACIALESCPQTYLNTLITFTSFQRHFLEALACLDYYTKWKELELRASCGVELPLDTSIIGCVTADLSVAQKFFEMGVPYWLVRPISAYSRYLHIVNPVELEKPEMELRIRDEIDVVWDGAPSAPRNRACQTLRIGCINVGHSAFDRHPGAASSASQHGSYSSQDIVSWAEEPPRPQLSSPARLDHSLSSSLLKSSSSPSIPLFGVPYVLRQRVKIGRQINVEKFKEPVSPNAPEASPFWTFALKSVNPDWRLVWDHRNQSLLRGYPVLDPGVLTTSSVRSDVYFLAWLLFRSTCLSRTLEPGMRLHTATTRRGMPKPGPQEWREFLWQLGKAYSLRSDDGHQRPAKKAKIVDDVATTFDFPMPGGSIVKSIHWQGSKLISSASILGGERALDRRTHQQIVWDLYDHNFRLELLALDCCIFPRELMPESVVGMWDEMVLGVFPGQKVISIELPSRDEGLGSKSWRARLPHVEAFQSLLSWWPGEEAAILKKMPVGTTEQYVMEVEKLAYPFYCRTFFEYFGRAPCTPHSLPQ</sequence>
<dbReference type="HOGENOM" id="CLU_016057_2_0_1"/>
<dbReference type="Proteomes" id="UP000027222">
    <property type="component" value="Unassembled WGS sequence"/>
</dbReference>
<organism evidence="1 2">
    <name type="scientific">Galerina marginata (strain CBS 339.88)</name>
    <dbReference type="NCBI Taxonomy" id="685588"/>
    <lineage>
        <taxon>Eukaryota</taxon>
        <taxon>Fungi</taxon>
        <taxon>Dikarya</taxon>
        <taxon>Basidiomycota</taxon>
        <taxon>Agaricomycotina</taxon>
        <taxon>Agaricomycetes</taxon>
        <taxon>Agaricomycetidae</taxon>
        <taxon>Agaricales</taxon>
        <taxon>Agaricineae</taxon>
        <taxon>Strophariaceae</taxon>
        <taxon>Galerina</taxon>
    </lineage>
</organism>
<protein>
    <submittedName>
        <fullName evidence="1">Uncharacterized protein</fullName>
    </submittedName>
</protein>
<dbReference type="EMBL" id="KL142383">
    <property type="protein sequence ID" value="KDR74539.1"/>
    <property type="molecule type" value="Genomic_DNA"/>
</dbReference>
<gene>
    <name evidence="1" type="ORF">GALMADRAFT_141566</name>
</gene>
<reference evidence="2" key="1">
    <citation type="journal article" date="2014" name="Proc. Natl. Acad. Sci. U.S.A.">
        <title>Extensive sampling of basidiomycete genomes demonstrates inadequacy of the white-rot/brown-rot paradigm for wood decay fungi.</title>
        <authorList>
            <person name="Riley R."/>
            <person name="Salamov A.A."/>
            <person name="Brown D.W."/>
            <person name="Nagy L.G."/>
            <person name="Floudas D."/>
            <person name="Held B.W."/>
            <person name="Levasseur A."/>
            <person name="Lombard V."/>
            <person name="Morin E."/>
            <person name="Otillar R."/>
            <person name="Lindquist E.A."/>
            <person name="Sun H."/>
            <person name="LaButti K.M."/>
            <person name="Schmutz J."/>
            <person name="Jabbour D."/>
            <person name="Luo H."/>
            <person name="Baker S.E."/>
            <person name="Pisabarro A.G."/>
            <person name="Walton J.D."/>
            <person name="Blanchette R.A."/>
            <person name="Henrissat B."/>
            <person name="Martin F."/>
            <person name="Cullen D."/>
            <person name="Hibbett D.S."/>
            <person name="Grigoriev I.V."/>
        </authorList>
    </citation>
    <scope>NUCLEOTIDE SEQUENCE [LARGE SCALE GENOMIC DNA]</scope>
    <source>
        <strain evidence="2">CBS 339.88</strain>
    </source>
</reference>
<dbReference type="AlphaFoldDB" id="A0A067T3P5"/>